<accession>A0A7W6WNM2</accession>
<evidence type="ECO:0000313" key="1">
    <source>
        <dbReference type="EMBL" id="MBB4347974.1"/>
    </source>
</evidence>
<evidence type="ECO:0000313" key="3">
    <source>
        <dbReference type="EMBL" id="MBB4444320.1"/>
    </source>
</evidence>
<evidence type="ECO:0000313" key="6">
    <source>
        <dbReference type="Proteomes" id="UP000576087"/>
    </source>
</evidence>
<reference evidence="4 5" key="1">
    <citation type="submission" date="2020-08" db="EMBL/GenBank/DDBJ databases">
        <title>Genomic Encyclopedia of Type Strains, Phase IV (KMG-V): Genome sequencing to study the core and pangenomes of soil and plant-associated prokaryotes.</title>
        <authorList>
            <person name="Whitman W."/>
        </authorList>
    </citation>
    <scope>NUCLEOTIDE SEQUENCE [LARGE SCALE GENOMIC DNA]</scope>
    <source>
        <strain evidence="2 5">SEMIA 444</strain>
        <strain evidence="1 4">SEMIA 448</strain>
        <strain evidence="3 6">SEMIA 452</strain>
    </source>
</reference>
<evidence type="ECO:0000313" key="5">
    <source>
        <dbReference type="Proteomes" id="UP000524535"/>
    </source>
</evidence>
<dbReference type="Proteomes" id="UP000576087">
    <property type="component" value="Unassembled WGS sequence"/>
</dbReference>
<organism evidence="1 4">
    <name type="scientific">Aliirhizobium cellulosilyticum</name>
    <dbReference type="NCBI Taxonomy" id="393664"/>
    <lineage>
        <taxon>Bacteria</taxon>
        <taxon>Pseudomonadati</taxon>
        <taxon>Pseudomonadota</taxon>
        <taxon>Alphaproteobacteria</taxon>
        <taxon>Hyphomicrobiales</taxon>
        <taxon>Rhizobiaceae</taxon>
        <taxon>Aliirhizobium</taxon>
    </lineage>
</organism>
<gene>
    <name evidence="2" type="ORF">GGE31_000103</name>
    <name evidence="1" type="ORF">GGE33_001682</name>
    <name evidence="3" type="ORF">GGE35_000102</name>
</gene>
<dbReference type="Proteomes" id="UP000524535">
    <property type="component" value="Unassembled WGS sequence"/>
</dbReference>
<dbReference type="Proteomes" id="UP000520770">
    <property type="component" value="Unassembled WGS sequence"/>
</dbReference>
<dbReference type="Pfam" id="PF06356">
    <property type="entry name" value="DUF1064"/>
    <property type="match status" value="1"/>
</dbReference>
<evidence type="ECO:0000313" key="4">
    <source>
        <dbReference type="Proteomes" id="UP000520770"/>
    </source>
</evidence>
<evidence type="ECO:0008006" key="7">
    <source>
        <dbReference type="Google" id="ProtNLM"/>
    </source>
</evidence>
<evidence type="ECO:0000313" key="2">
    <source>
        <dbReference type="EMBL" id="MBB4409632.1"/>
    </source>
</evidence>
<dbReference type="InterPro" id="IPR009414">
    <property type="entry name" value="DUF1064"/>
</dbReference>
<dbReference type="EMBL" id="JACIGW010000001">
    <property type="protein sequence ID" value="MBB4347974.1"/>
    <property type="molecule type" value="Genomic_DNA"/>
</dbReference>
<name>A0A7W6WNM2_9HYPH</name>
<dbReference type="EMBL" id="JACIHM010000001">
    <property type="protein sequence ID" value="MBB4444320.1"/>
    <property type="molecule type" value="Genomic_DNA"/>
</dbReference>
<comment type="caution">
    <text evidence="1">The sequence shown here is derived from an EMBL/GenBank/DDBJ whole genome shotgun (WGS) entry which is preliminary data.</text>
</comment>
<keyword evidence="5" id="KW-1185">Reference proteome</keyword>
<dbReference type="EMBL" id="JACIGY010000001">
    <property type="protein sequence ID" value="MBB4409632.1"/>
    <property type="molecule type" value="Genomic_DNA"/>
</dbReference>
<dbReference type="RefSeq" id="WP_183822026.1">
    <property type="nucleotide sequence ID" value="NZ_JACIGW010000001.1"/>
</dbReference>
<sequence length="124" mass="14339">MTETLTREQYLAEVAPKKRANKYGAKKTVVDGITFDSKREAEVYADLKLLEKAGKISGFTRQRKFELIVNGEIIGTYRADFAFIDHEQDGRLRVVDVKGVVTRDFRRVQRIIKAAYNIQIEVWK</sequence>
<proteinExistence type="predicted"/>
<dbReference type="AlphaFoldDB" id="A0A7W6WNM2"/>
<protein>
    <recommendedName>
        <fullName evidence="7">DUF1064 domain-containing protein</fullName>
    </recommendedName>
</protein>